<gene>
    <name evidence="2" type="ORF">ALC56_01246</name>
</gene>
<feature type="chain" id="PRO_5008271620" evidence="1">
    <location>
        <begin position="26"/>
        <end position="171"/>
    </location>
</feature>
<protein>
    <submittedName>
        <fullName evidence="2">Uncharacterized protein</fullName>
    </submittedName>
</protein>
<name>A0A195FUF9_9HYME</name>
<feature type="signal peptide" evidence="1">
    <location>
        <begin position="1"/>
        <end position="25"/>
    </location>
</feature>
<sequence length="171" mass="18605">MTDNRHVSATRKTLLVAAAVTVAAAVAHDGRCARCIAPATTARSSRLARCEQASASRGVLLTCKPSIRVPCGEDQQVRVPDVPTHGGSPLVSHVKLFLVIPIGSTFHPMKDPRKTHGGFSIPFSLSILGSLSRFKIADDSHDSHDLRRFKITDDSRDKRIFKLPLFRSLNA</sequence>
<reference evidence="2 3" key="1">
    <citation type="submission" date="2016-03" db="EMBL/GenBank/DDBJ databases">
        <title>Trachymyrmex septentrionalis WGS genome.</title>
        <authorList>
            <person name="Nygaard S."/>
            <person name="Hu H."/>
            <person name="Boomsma J."/>
            <person name="Zhang G."/>
        </authorList>
    </citation>
    <scope>NUCLEOTIDE SEQUENCE [LARGE SCALE GENOMIC DNA]</scope>
    <source>
        <strain evidence="2">Tsep2-gDNA-1</strain>
        <tissue evidence="2">Whole body</tissue>
    </source>
</reference>
<dbReference type="Proteomes" id="UP000078541">
    <property type="component" value="Unassembled WGS sequence"/>
</dbReference>
<evidence type="ECO:0000256" key="1">
    <source>
        <dbReference type="SAM" id="SignalP"/>
    </source>
</evidence>
<dbReference type="EMBL" id="KQ981241">
    <property type="protein sequence ID" value="KYN44275.1"/>
    <property type="molecule type" value="Genomic_DNA"/>
</dbReference>
<keyword evidence="1" id="KW-0732">Signal</keyword>
<organism evidence="2 3">
    <name type="scientific">Trachymyrmex septentrionalis</name>
    <dbReference type="NCBI Taxonomy" id="34720"/>
    <lineage>
        <taxon>Eukaryota</taxon>
        <taxon>Metazoa</taxon>
        <taxon>Ecdysozoa</taxon>
        <taxon>Arthropoda</taxon>
        <taxon>Hexapoda</taxon>
        <taxon>Insecta</taxon>
        <taxon>Pterygota</taxon>
        <taxon>Neoptera</taxon>
        <taxon>Endopterygota</taxon>
        <taxon>Hymenoptera</taxon>
        <taxon>Apocrita</taxon>
        <taxon>Aculeata</taxon>
        <taxon>Formicoidea</taxon>
        <taxon>Formicidae</taxon>
        <taxon>Myrmicinae</taxon>
        <taxon>Trachymyrmex</taxon>
    </lineage>
</organism>
<evidence type="ECO:0000313" key="2">
    <source>
        <dbReference type="EMBL" id="KYN44275.1"/>
    </source>
</evidence>
<proteinExistence type="predicted"/>
<dbReference type="AlphaFoldDB" id="A0A195FUF9"/>
<keyword evidence="3" id="KW-1185">Reference proteome</keyword>
<accession>A0A195FUF9</accession>
<evidence type="ECO:0000313" key="3">
    <source>
        <dbReference type="Proteomes" id="UP000078541"/>
    </source>
</evidence>